<proteinExistence type="predicted"/>
<dbReference type="Gene3D" id="3.40.30.10">
    <property type="entry name" value="Glutaredoxin"/>
    <property type="match status" value="1"/>
</dbReference>
<dbReference type="EMBL" id="JASJOU010000001">
    <property type="protein sequence ID" value="MDJ1499680.1"/>
    <property type="molecule type" value="Genomic_DNA"/>
</dbReference>
<evidence type="ECO:0000313" key="1">
    <source>
        <dbReference type="EMBL" id="MDJ1499680.1"/>
    </source>
</evidence>
<dbReference type="InterPro" id="IPR036249">
    <property type="entry name" value="Thioredoxin-like_sf"/>
</dbReference>
<dbReference type="Pfam" id="PF13743">
    <property type="entry name" value="Thioredoxin_5"/>
    <property type="match status" value="1"/>
</dbReference>
<protein>
    <submittedName>
        <fullName evidence="1">DsbA family protein</fullName>
    </submittedName>
</protein>
<comment type="caution">
    <text evidence="1">The sequence shown here is derived from an EMBL/GenBank/DDBJ whole genome shotgun (WGS) entry which is preliminary data.</text>
</comment>
<dbReference type="SUPFAM" id="SSF52833">
    <property type="entry name" value="Thioredoxin-like"/>
    <property type="match status" value="1"/>
</dbReference>
<keyword evidence="2" id="KW-1185">Reference proteome</keyword>
<evidence type="ECO:0000313" key="2">
    <source>
        <dbReference type="Proteomes" id="UP001232063"/>
    </source>
</evidence>
<reference evidence="1" key="1">
    <citation type="submission" date="2023-05" db="EMBL/GenBank/DDBJ databases">
        <authorList>
            <person name="Zhang X."/>
        </authorList>
    </citation>
    <scope>NUCLEOTIDE SEQUENCE</scope>
    <source>
        <strain evidence="1">BD1B2-1</strain>
    </source>
</reference>
<dbReference type="Proteomes" id="UP001232063">
    <property type="component" value="Unassembled WGS sequence"/>
</dbReference>
<name>A0AAE3UC30_9BACT</name>
<accession>A0AAE3UC30</accession>
<dbReference type="Gene3D" id="1.10.472.60">
    <property type="entry name" value="putative protein disulfide isomerase domain"/>
    <property type="match status" value="1"/>
</dbReference>
<gene>
    <name evidence="1" type="ORF">QNI22_03440</name>
</gene>
<dbReference type="CDD" id="cd03025">
    <property type="entry name" value="DsbA_FrnE_like"/>
    <property type="match status" value="1"/>
</dbReference>
<dbReference type="RefSeq" id="WP_314509221.1">
    <property type="nucleotide sequence ID" value="NZ_JASJOU010000001.1"/>
</dbReference>
<sequence length="213" mass="24627">MKLPSILYIYDPLCFWCYGFGPILQKLFESLHHKIHFEVLSGGMYIGNQAGTVSQVSPYLKTAYKEIERQTGVPFGENFVQHILEPGTAILNSEKPCIALTTFKSYQPENIVYFIHHLQEAFYYDGKDLNEDATYHPLAKLFGIDGEEFVKKMYHPDYTRKTKEEFKIVNEMGVSTFPTILLLTEKQNYLLTRGYIDFEPLYLTINQLLSPVS</sequence>
<dbReference type="AlphaFoldDB" id="A0AAE3UC30"/>
<organism evidence="1 2">
    <name type="scientific">Xanthocytophaga agilis</name>
    <dbReference type="NCBI Taxonomy" id="3048010"/>
    <lineage>
        <taxon>Bacteria</taxon>
        <taxon>Pseudomonadati</taxon>
        <taxon>Bacteroidota</taxon>
        <taxon>Cytophagia</taxon>
        <taxon>Cytophagales</taxon>
        <taxon>Rhodocytophagaceae</taxon>
        <taxon>Xanthocytophaga</taxon>
    </lineage>
</organism>